<evidence type="ECO:0000313" key="8">
    <source>
        <dbReference type="Proteomes" id="UP000000238"/>
    </source>
</evidence>
<accession>Q2SC99</accession>
<dbReference type="InterPro" id="IPR007829">
    <property type="entry name" value="TM2"/>
</dbReference>
<evidence type="ECO:0000256" key="3">
    <source>
        <dbReference type="ARBA" id="ARBA00022989"/>
    </source>
</evidence>
<protein>
    <submittedName>
        <fullName evidence="7">Predicted membrane protein</fullName>
    </submittedName>
</protein>
<gene>
    <name evidence="7" type="ordered locus">HCH_05042</name>
</gene>
<feature type="transmembrane region" description="Helical" evidence="5">
    <location>
        <begin position="21"/>
        <end position="39"/>
    </location>
</feature>
<feature type="transmembrane region" description="Helical" evidence="5">
    <location>
        <begin position="45"/>
        <end position="65"/>
    </location>
</feature>
<name>Q2SC99_HAHCH</name>
<keyword evidence="4 5" id="KW-0472">Membrane</keyword>
<dbReference type="EMBL" id="CP000155">
    <property type="protein sequence ID" value="ABC31725.1"/>
    <property type="molecule type" value="Genomic_DNA"/>
</dbReference>
<dbReference type="PANTHER" id="PTHR21016:SF25">
    <property type="entry name" value="TM2 DOMAIN-CONTAINING PROTEIN DDB_G0277895-RELATED"/>
    <property type="match status" value="1"/>
</dbReference>
<dbReference type="HOGENOM" id="CLU_125979_0_0_6"/>
<keyword evidence="8" id="KW-1185">Reference proteome</keyword>
<sequence length="141" mass="16153">MENPLYSRNMTHMQNDTHSKAMGYILWIFGFTGSHRFYYGKPVTGTIWFFTLGLLGIGWIIDLFLIPSMDRAADRRFKDGATSYTVSWILLTFLGIFGVHRFYMGKWLTGLLYLLTGGLLGLGILYDFWTLNDQISEVNGS</sequence>
<dbReference type="KEGG" id="hch:HCH_05042"/>
<dbReference type="AlphaFoldDB" id="Q2SC99"/>
<feature type="transmembrane region" description="Helical" evidence="5">
    <location>
        <begin position="86"/>
        <end position="104"/>
    </location>
</feature>
<dbReference type="eggNOG" id="COG2314">
    <property type="taxonomic scope" value="Bacteria"/>
</dbReference>
<dbReference type="PANTHER" id="PTHR21016">
    <property type="entry name" value="BETA-AMYLOID BINDING PROTEIN-RELATED"/>
    <property type="match status" value="1"/>
</dbReference>
<reference evidence="7 8" key="1">
    <citation type="journal article" date="2005" name="Nucleic Acids Res.">
        <title>Genomic blueprint of Hahella chejuensis, a marine microbe producing an algicidal agent.</title>
        <authorList>
            <person name="Jeong H."/>
            <person name="Yim J.H."/>
            <person name="Lee C."/>
            <person name="Choi S.-H."/>
            <person name="Park Y.K."/>
            <person name="Yoon S.H."/>
            <person name="Hur C.-G."/>
            <person name="Kang H.-Y."/>
            <person name="Kim D."/>
            <person name="Lee H.H."/>
            <person name="Park K.H."/>
            <person name="Park S.-H."/>
            <person name="Park H.-S."/>
            <person name="Lee H.K."/>
            <person name="Oh T.K."/>
            <person name="Kim J.F."/>
        </authorList>
    </citation>
    <scope>NUCLEOTIDE SEQUENCE [LARGE SCALE GENOMIC DNA]</scope>
    <source>
        <strain evidence="7 8">KCTC 2396</strain>
    </source>
</reference>
<proteinExistence type="predicted"/>
<evidence type="ECO:0000259" key="6">
    <source>
        <dbReference type="Pfam" id="PF05154"/>
    </source>
</evidence>
<feature type="domain" description="TM2" evidence="6">
    <location>
        <begin position="18"/>
        <end position="64"/>
    </location>
</feature>
<dbReference type="STRING" id="349521.HCH_05042"/>
<dbReference type="Pfam" id="PF05154">
    <property type="entry name" value="TM2"/>
    <property type="match status" value="2"/>
</dbReference>
<dbReference type="InterPro" id="IPR050932">
    <property type="entry name" value="TM2D1-3-like"/>
</dbReference>
<evidence type="ECO:0000256" key="5">
    <source>
        <dbReference type="SAM" id="Phobius"/>
    </source>
</evidence>
<dbReference type="Proteomes" id="UP000000238">
    <property type="component" value="Chromosome"/>
</dbReference>
<feature type="domain" description="TM2" evidence="6">
    <location>
        <begin position="83"/>
        <end position="129"/>
    </location>
</feature>
<comment type="subcellular location">
    <subcellularLocation>
        <location evidence="1">Membrane</location>
        <topology evidence="1">Multi-pass membrane protein</topology>
    </subcellularLocation>
</comment>
<keyword evidence="3 5" id="KW-1133">Transmembrane helix</keyword>
<organism evidence="7 8">
    <name type="scientific">Hahella chejuensis (strain KCTC 2396)</name>
    <dbReference type="NCBI Taxonomy" id="349521"/>
    <lineage>
        <taxon>Bacteria</taxon>
        <taxon>Pseudomonadati</taxon>
        <taxon>Pseudomonadota</taxon>
        <taxon>Gammaproteobacteria</taxon>
        <taxon>Oceanospirillales</taxon>
        <taxon>Hahellaceae</taxon>
        <taxon>Hahella</taxon>
    </lineage>
</organism>
<evidence type="ECO:0000256" key="2">
    <source>
        <dbReference type="ARBA" id="ARBA00022692"/>
    </source>
</evidence>
<dbReference type="GO" id="GO:0016020">
    <property type="term" value="C:membrane"/>
    <property type="evidence" value="ECO:0007669"/>
    <property type="project" value="UniProtKB-SubCell"/>
</dbReference>
<evidence type="ECO:0000313" key="7">
    <source>
        <dbReference type="EMBL" id="ABC31725.1"/>
    </source>
</evidence>
<feature type="transmembrane region" description="Helical" evidence="5">
    <location>
        <begin position="110"/>
        <end position="129"/>
    </location>
</feature>
<evidence type="ECO:0000256" key="4">
    <source>
        <dbReference type="ARBA" id="ARBA00023136"/>
    </source>
</evidence>
<keyword evidence="2 5" id="KW-0812">Transmembrane</keyword>
<evidence type="ECO:0000256" key="1">
    <source>
        <dbReference type="ARBA" id="ARBA00004141"/>
    </source>
</evidence>